<comment type="caution">
    <text evidence="4">The sequence shown here is derived from an EMBL/GenBank/DDBJ whole genome shotgun (WGS) entry which is preliminary data.</text>
</comment>
<feature type="repeat" description="ANK" evidence="3">
    <location>
        <begin position="48"/>
        <end position="80"/>
    </location>
</feature>
<accession>A0A8H7BJI7</accession>
<feature type="repeat" description="ANK" evidence="3">
    <location>
        <begin position="15"/>
        <end position="47"/>
    </location>
</feature>
<dbReference type="SMART" id="SM00248">
    <property type="entry name" value="ANK"/>
    <property type="match status" value="2"/>
</dbReference>
<dbReference type="Pfam" id="PF12796">
    <property type="entry name" value="Ank_2"/>
    <property type="match status" value="1"/>
</dbReference>
<evidence type="ECO:0000256" key="3">
    <source>
        <dbReference type="PROSITE-ProRule" id="PRU00023"/>
    </source>
</evidence>
<name>A0A8H7BJI7_9FUNG</name>
<dbReference type="AlphaFoldDB" id="A0A8H7BJI7"/>
<evidence type="ECO:0000256" key="1">
    <source>
        <dbReference type="ARBA" id="ARBA00022737"/>
    </source>
</evidence>
<evidence type="ECO:0000313" key="5">
    <source>
        <dbReference type="Proteomes" id="UP000605846"/>
    </source>
</evidence>
<dbReference type="PANTHER" id="PTHR24171">
    <property type="entry name" value="ANKYRIN REPEAT DOMAIN-CONTAINING PROTEIN 39-RELATED"/>
    <property type="match status" value="1"/>
</dbReference>
<dbReference type="OrthoDB" id="539213at2759"/>
<keyword evidence="5" id="KW-1185">Reference proteome</keyword>
<evidence type="ECO:0000313" key="4">
    <source>
        <dbReference type="EMBL" id="KAF7723374.1"/>
    </source>
</evidence>
<dbReference type="Proteomes" id="UP000605846">
    <property type="component" value="Unassembled WGS sequence"/>
</dbReference>
<sequence length="106" mass="11945">MLIDHHVELNSVNQIQQTPMHRAAAQGHKAFVKLLLDAKARVNSRDHEGNTPLHLACEEQHGDVILELILNGGDMYRVNQAGQTPYDLCQPTTRSFLAIHLEEENK</sequence>
<dbReference type="InterPro" id="IPR002110">
    <property type="entry name" value="Ankyrin_rpt"/>
</dbReference>
<dbReference type="InterPro" id="IPR036770">
    <property type="entry name" value="Ankyrin_rpt-contain_sf"/>
</dbReference>
<dbReference type="Gene3D" id="1.25.40.20">
    <property type="entry name" value="Ankyrin repeat-containing domain"/>
    <property type="match status" value="1"/>
</dbReference>
<dbReference type="PANTHER" id="PTHR24171:SF11">
    <property type="entry name" value="26S PROTEASOME NON-ATPASE REGULATORY SUBUNIT 10"/>
    <property type="match status" value="1"/>
</dbReference>
<reference evidence="4" key="1">
    <citation type="submission" date="2020-01" db="EMBL/GenBank/DDBJ databases">
        <title>Genome Sequencing of Three Apophysomyces-Like Fungal Strains Confirms a Novel Fungal Genus in the Mucoromycota with divergent Burkholderia-like Endosymbiotic Bacteria.</title>
        <authorList>
            <person name="Stajich J.E."/>
            <person name="Macias A.M."/>
            <person name="Carter-House D."/>
            <person name="Lovett B."/>
            <person name="Kasson L.R."/>
            <person name="Berry K."/>
            <person name="Grigoriev I."/>
            <person name="Chang Y."/>
            <person name="Spatafora J."/>
            <person name="Kasson M.T."/>
        </authorList>
    </citation>
    <scope>NUCLEOTIDE SEQUENCE</scope>
    <source>
        <strain evidence="4">NRRL A-21654</strain>
    </source>
</reference>
<dbReference type="GO" id="GO:0004842">
    <property type="term" value="F:ubiquitin-protein transferase activity"/>
    <property type="evidence" value="ECO:0007669"/>
    <property type="project" value="TreeGrafter"/>
</dbReference>
<dbReference type="GO" id="GO:0085020">
    <property type="term" value="P:protein K6-linked ubiquitination"/>
    <property type="evidence" value="ECO:0007669"/>
    <property type="project" value="TreeGrafter"/>
</dbReference>
<organism evidence="4 5">
    <name type="scientific">Apophysomyces ossiformis</name>
    <dbReference type="NCBI Taxonomy" id="679940"/>
    <lineage>
        <taxon>Eukaryota</taxon>
        <taxon>Fungi</taxon>
        <taxon>Fungi incertae sedis</taxon>
        <taxon>Mucoromycota</taxon>
        <taxon>Mucoromycotina</taxon>
        <taxon>Mucoromycetes</taxon>
        <taxon>Mucorales</taxon>
        <taxon>Mucorineae</taxon>
        <taxon>Mucoraceae</taxon>
        <taxon>Apophysomyces</taxon>
    </lineage>
</organism>
<protein>
    <submittedName>
        <fullName evidence="4">Uncharacterized protein</fullName>
    </submittedName>
</protein>
<keyword evidence="2 3" id="KW-0040">ANK repeat</keyword>
<dbReference type="PROSITE" id="PS50297">
    <property type="entry name" value="ANK_REP_REGION"/>
    <property type="match status" value="2"/>
</dbReference>
<evidence type="ECO:0000256" key="2">
    <source>
        <dbReference type="ARBA" id="ARBA00023043"/>
    </source>
</evidence>
<proteinExistence type="predicted"/>
<keyword evidence="1" id="KW-0677">Repeat</keyword>
<gene>
    <name evidence="4" type="ORF">EC973_002073</name>
</gene>
<dbReference type="SUPFAM" id="SSF48403">
    <property type="entry name" value="Ankyrin repeat"/>
    <property type="match status" value="1"/>
</dbReference>
<dbReference type="EMBL" id="JABAYA010000154">
    <property type="protein sequence ID" value="KAF7723374.1"/>
    <property type="molecule type" value="Genomic_DNA"/>
</dbReference>
<dbReference type="PROSITE" id="PS50088">
    <property type="entry name" value="ANK_REPEAT"/>
    <property type="match status" value="2"/>
</dbReference>